<sequence>MDMFIESPACLYFGCDIVNVVNEKTRPKNFTFELANVVKGLPYSDNTFDFVQIRYLVMH</sequence>
<gene>
    <name evidence="1" type="ORF">BCV71DRAFT_285851</name>
</gene>
<evidence type="ECO:0000313" key="2">
    <source>
        <dbReference type="Proteomes" id="UP000242381"/>
    </source>
</evidence>
<reference evidence="1 2" key="1">
    <citation type="journal article" date="2016" name="Proc. Natl. Acad. Sci. U.S.A.">
        <title>Lipid metabolic changes in an early divergent fungus govern the establishment of a mutualistic symbiosis with endobacteria.</title>
        <authorList>
            <person name="Lastovetsky O.A."/>
            <person name="Gaspar M.L."/>
            <person name="Mondo S.J."/>
            <person name="LaButti K.M."/>
            <person name="Sandor L."/>
            <person name="Grigoriev I.V."/>
            <person name="Henry S.A."/>
            <person name="Pawlowska T.E."/>
        </authorList>
    </citation>
    <scope>NUCLEOTIDE SEQUENCE [LARGE SCALE GENOMIC DNA]</scope>
    <source>
        <strain evidence="1 2">ATCC 11559</strain>
    </source>
</reference>
<evidence type="ECO:0008006" key="3">
    <source>
        <dbReference type="Google" id="ProtNLM"/>
    </source>
</evidence>
<dbReference type="SUPFAM" id="SSF53335">
    <property type="entry name" value="S-adenosyl-L-methionine-dependent methyltransferases"/>
    <property type="match status" value="1"/>
</dbReference>
<dbReference type="Proteomes" id="UP000242381">
    <property type="component" value="Unassembled WGS sequence"/>
</dbReference>
<name>A0A1X0SE76_RHIZD</name>
<evidence type="ECO:0000313" key="1">
    <source>
        <dbReference type="EMBL" id="ORE22602.1"/>
    </source>
</evidence>
<dbReference type="AlphaFoldDB" id="A0A1X0SE76"/>
<protein>
    <recommendedName>
        <fullName evidence="3">Methyltransferase type 11 domain-containing protein</fullName>
    </recommendedName>
</protein>
<organism evidence="1 2">
    <name type="scientific">Rhizopus microsporus</name>
    <dbReference type="NCBI Taxonomy" id="58291"/>
    <lineage>
        <taxon>Eukaryota</taxon>
        <taxon>Fungi</taxon>
        <taxon>Fungi incertae sedis</taxon>
        <taxon>Mucoromycota</taxon>
        <taxon>Mucoromycotina</taxon>
        <taxon>Mucoromycetes</taxon>
        <taxon>Mucorales</taxon>
        <taxon>Mucorineae</taxon>
        <taxon>Rhizopodaceae</taxon>
        <taxon>Rhizopus</taxon>
    </lineage>
</organism>
<dbReference type="EMBL" id="KV921265">
    <property type="protein sequence ID" value="ORE22602.1"/>
    <property type="molecule type" value="Genomic_DNA"/>
</dbReference>
<dbReference type="InterPro" id="IPR029063">
    <property type="entry name" value="SAM-dependent_MTases_sf"/>
</dbReference>
<accession>A0A1X0SE76</accession>
<proteinExistence type="predicted"/>